<gene>
    <name evidence="1" type="ORF">GCM10023143_26670</name>
</gene>
<proteinExistence type="predicted"/>
<keyword evidence="2" id="KW-1185">Reference proteome</keyword>
<accession>A0ABP8G1D5</accession>
<evidence type="ECO:0000313" key="1">
    <source>
        <dbReference type="EMBL" id="GAA4315346.1"/>
    </source>
</evidence>
<name>A0ABP8G1D5_9BACT</name>
<dbReference type="Proteomes" id="UP001501207">
    <property type="component" value="Unassembled WGS sequence"/>
</dbReference>
<dbReference type="RefSeq" id="WP_344980117.1">
    <property type="nucleotide sequence ID" value="NZ_BAABFN010000006.1"/>
</dbReference>
<protein>
    <submittedName>
        <fullName evidence="1">TraB/GumN family protein</fullName>
    </submittedName>
</protein>
<sequence>MKHFSIFLLMCLSIGCVSQTKPNTLLWKVSKKGNKHTSYLFGTFHQVNPDFFDSLKVANKCLKHSKILFVEDHINPKDSAQYLLQIKKSWKQLVTWNKAKWDSTLTQDQRKIFERFVKSGFWKDKYYQLSPVAMIFPLINIYFQYICDTVNRTSYELMDQRITDIGIKGHLKIIGLDSNQIDILNNAGKKDKDLDIENSVKTDILYMKNIVDKNPEMGASEFLYHYRKFDLDYSLDKTTDGKATLLKERNDKWMKILSRAFTDNDCFVAVGMQHLFYMDGLIQQLRRTGFTVSPVSLQQ</sequence>
<dbReference type="PROSITE" id="PS51257">
    <property type="entry name" value="PROKAR_LIPOPROTEIN"/>
    <property type="match status" value="1"/>
</dbReference>
<dbReference type="CDD" id="cd14789">
    <property type="entry name" value="Tiki"/>
    <property type="match status" value="1"/>
</dbReference>
<reference evidence="2" key="1">
    <citation type="journal article" date="2019" name="Int. J. Syst. Evol. Microbiol.">
        <title>The Global Catalogue of Microorganisms (GCM) 10K type strain sequencing project: providing services to taxonomists for standard genome sequencing and annotation.</title>
        <authorList>
            <consortium name="The Broad Institute Genomics Platform"/>
            <consortium name="The Broad Institute Genome Sequencing Center for Infectious Disease"/>
            <person name="Wu L."/>
            <person name="Ma J."/>
        </authorList>
    </citation>
    <scope>NUCLEOTIDE SEQUENCE [LARGE SCALE GENOMIC DNA]</scope>
    <source>
        <strain evidence="2">JCM 17664</strain>
    </source>
</reference>
<dbReference type="Pfam" id="PF01963">
    <property type="entry name" value="TraB_PrgY_gumN"/>
    <property type="match status" value="1"/>
</dbReference>
<dbReference type="EMBL" id="BAABFN010000006">
    <property type="protein sequence ID" value="GAA4315346.1"/>
    <property type="molecule type" value="Genomic_DNA"/>
</dbReference>
<comment type="caution">
    <text evidence="1">The sequence shown here is derived from an EMBL/GenBank/DDBJ whole genome shotgun (WGS) entry which is preliminary data.</text>
</comment>
<organism evidence="1 2">
    <name type="scientific">Compostibacter hankyongensis</name>
    <dbReference type="NCBI Taxonomy" id="1007089"/>
    <lineage>
        <taxon>Bacteria</taxon>
        <taxon>Pseudomonadati</taxon>
        <taxon>Bacteroidota</taxon>
        <taxon>Chitinophagia</taxon>
        <taxon>Chitinophagales</taxon>
        <taxon>Chitinophagaceae</taxon>
        <taxon>Compostibacter</taxon>
    </lineage>
</organism>
<evidence type="ECO:0000313" key="2">
    <source>
        <dbReference type="Proteomes" id="UP001501207"/>
    </source>
</evidence>
<dbReference type="InterPro" id="IPR002816">
    <property type="entry name" value="TraB/PrgY/GumN_fam"/>
</dbReference>